<dbReference type="Gene3D" id="3.40.50.620">
    <property type="entry name" value="HUPs"/>
    <property type="match status" value="2"/>
</dbReference>
<name>A0A0M3HRM9_ASCLU</name>
<dbReference type="FunFam" id="3.40.50.620:FF:000003">
    <property type="entry name" value="Leucine--tRNA ligase"/>
    <property type="match status" value="1"/>
</dbReference>
<dbReference type="GO" id="GO:0005524">
    <property type="term" value="F:ATP binding"/>
    <property type="evidence" value="ECO:0007669"/>
    <property type="project" value="UniProtKB-KW"/>
</dbReference>
<feature type="domain" description="Methionyl/Valyl/Leucyl/Isoleucyl-tRNA synthetase anticodon-binding" evidence="12">
    <location>
        <begin position="727"/>
        <end position="781"/>
    </location>
</feature>
<dbReference type="Proteomes" id="UP000036681">
    <property type="component" value="Unplaced"/>
</dbReference>
<keyword evidence="3 10" id="KW-0436">Ligase</keyword>
<dbReference type="Pfam" id="PF08264">
    <property type="entry name" value="Anticodon_1"/>
    <property type="match status" value="1"/>
</dbReference>
<dbReference type="PANTHER" id="PTHR43740">
    <property type="entry name" value="LEUCYL-TRNA SYNTHETASE"/>
    <property type="match status" value="1"/>
</dbReference>
<keyword evidence="5 10" id="KW-0067">ATP-binding</keyword>
<dbReference type="PRINTS" id="PR00985">
    <property type="entry name" value="TRNASYNTHLEU"/>
</dbReference>
<dbReference type="SUPFAM" id="SSF47323">
    <property type="entry name" value="Anticodon-binding domain of a subclass of class I aminoacyl-tRNA synthetases"/>
    <property type="match status" value="1"/>
</dbReference>
<organism evidence="13 14">
    <name type="scientific">Ascaris lumbricoides</name>
    <name type="common">Giant roundworm</name>
    <dbReference type="NCBI Taxonomy" id="6252"/>
    <lineage>
        <taxon>Eukaryota</taxon>
        <taxon>Metazoa</taxon>
        <taxon>Ecdysozoa</taxon>
        <taxon>Nematoda</taxon>
        <taxon>Chromadorea</taxon>
        <taxon>Rhabditida</taxon>
        <taxon>Spirurina</taxon>
        <taxon>Ascaridomorpha</taxon>
        <taxon>Ascaridoidea</taxon>
        <taxon>Ascarididae</taxon>
        <taxon>Ascaris</taxon>
    </lineage>
</organism>
<dbReference type="PANTHER" id="PTHR43740:SF2">
    <property type="entry name" value="LEUCINE--TRNA LIGASE, MITOCHONDRIAL"/>
    <property type="match status" value="1"/>
</dbReference>
<dbReference type="InterPro" id="IPR002302">
    <property type="entry name" value="Leu-tRNA-ligase"/>
</dbReference>
<dbReference type="InterPro" id="IPR013155">
    <property type="entry name" value="M/V/L/I-tRNA-synth_anticd-bd"/>
</dbReference>
<dbReference type="CDD" id="cd00812">
    <property type="entry name" value="LeuRS_core"/>
    <property type="match status" value="1"/>
</dbReference>
<feature type="domain" description="Aminoacyl-tRNA synthetase class Ia" evidence="11">
    <location>
        <begin position="47"/>
        <end position="267"/>
    </location>
</feature>
<dbReference type="FunFam" id="1.10.730.10:FF:000002">
    <property type="entry name" value="Leucine--tRNA ligase"/>
    <property type="match status" value="1"/>
</dbReference>
<evidence type="ECO:0000256" key="5">
    <source>
        <dbReference type="ARBA" id="ARBA00022840"/>
    </source>
</evidence>
<keyword evidence="7 10" id="KW-0030">Aminoacyl-tRNA synthetase</keyword>
<dbReference type="InterPro" id="IPR001412">
    <property type="entry name" value="aa-tRNA-synth_I_CS"/>
</dbReference>
<dbReference type="Pfam" id="PF00133">
    <property type="entry name" value="tRNA-synt_1"/>
    <property type="match status" value="2"/>
</dbReference>
<keyword evidence="13" id="KW-1185">Reference proteome</keyword>
<evidence type="ECO:0000256" key="4">
    <source>
        <dbReference type="ARBA" id="ARBA00022741"/>
    </source>
</evidence>
<evidence type="ECO:0000256" key="3">
    <source>
        <dbReference type="ARBA" id="ARBA00022598"/>
    </source>
</evidence>
<evidence type="ECO:0000256" key="7">
    <source>
        <dbReference type="ARBA" id="ARBA00023146"/>
    </source>
</evidence>
<dbReference type="EC" id="6.1.1.4" evidence="2"/>
<evidence type="ECO:0000256" key="1">
    <source>
        <dbReference type="ARBA" id="ARBA00005594"/>
    </source>
</evidence>
<reference evidence="14" key="1">
    <citation type="submission" date="2016-05" db="UniProtKB">
        <authorList>
            <consortium name="WormBaseParasite"/>
        </authorList>
    </citation>
    <scope>IDENTIFICATION</scope>
</reference>
<dbReference type="PROSITE" id="PS00178">
    <property type="entry name" value="AA_TRNA_LIGASE_I"/>
    <property type="match status" value="1"/>
</dbReference>
<evidence type="ECO:0000256" key="8">
    <source>
        <dbReference type="ARBA" id="ARBA00030520"/>
    </source>
</evidence>
<dbReference type="GO" id="GO:0006429">
    <property type="term" value="P:leucyl-tRNA aminoacylation"/>
    <property type="evidence" value="ECO:0007669"/>
    <property type="project" value="InterPro"/>
</dbReference>
<evidence type="ECO:0000259" key="11">
    <source>
        <dbReference type="Pfam" id="PF00133"/>
    </source>
</evidence>
<evidence type="ECO:0000256" key="9">
    <source>
        <dbReference type="ARBA" id="ARBA00047469"/>
    </source>
</evidence>
<feature type="domain" description="Aminoacyl-tRNA synthetase class Ia" evidence="11">
    <location>
        <begin position="410"/>
        <end position="555"/>
    </location>
</feature>
<keyword evidence="6 10" id="KW-0648">Protein biosynthesis</keyword>
<dbReference type="WBParaSite" id="ALUE_0000498601-mRNA-1">
    <property type="protein sequence ID" value="ALUE_0000498601-mRNA-1"/>
    <property type="gene ID" value="ALUE_0000498601"/>
</dbReference>
<evidence type="ECO:0000313" key="14">
    <source>
        <dbReference type="WBParaSite" id="ALUE_0000498601-mRNA-1"/>
    </source>
</evidence>
<proteinExistence type="inferred from homology"/>
<dbReference type="InterPro" id="IPR014729">
    <property type="entry name" value="Rossmann-like_a/b/a_fold"/>
</dbReference>
<evidence type="ECO:0000256" key="6">
    <source>
        <dbReference type="ARBA" id="ARBA00022917"/>
    </source>
</evidence>
<dbReference type="AlphaFoldDB" id="A0A0M3HRM9"/>
<keyword evidence="4 10" id="KW-0547">Nucleotide-binding</keyword>
<comment type="similarity">
    <text evidence="1 10">Belongs to the class-I aminoacyl-tRNA synthetase family.</text>
</comment>
<comment type="catalytic activity">
    <reaction evidence="9">
        <text>tRNA(Leu) + L-leucine + ATP = L-leucyl-tRNA(Leu) + AMP + diphosphate</text>
        <dbReference type="Rhea" id="RHEA:11688"/>
        <dbReference type="Rhea" id="RHEA-COMP:9613"/>
        <dbReference type="Rhea" id="RHEA-COMP:9622"/>
        <dbReference type="ChEBI" id="CHEBI:30616"/>
        <dbReference type="ChEBI" id="CHEBI:33019"/>
        <dbReference type="ChEBI" id="CHEBI:57427"/>
        <dbReference type="ChEBI" id="CHEBI:78442"/>
        <dbReference type="ChEBI" id="CHEBI:78494"/>
        <dbReference type="ChEBI" id="CHEBI:456215"/>
        <dbReference type="EC" id="6.1.1.4"/>
    </reaction>
</comment>
<dbReference type="SUPFAM" id="SSF52374">
    <property type="entry name" value="Nucleotidylyl transferase"/>
    <property type="match status" value="1"/>
</dbReference>
<protein>
    <recommendedName>
        <fullName evidence="2">leucine--tRNA ligase</fullName>
        <ecNumber evidence="2">6.1.1.4</ecNumber>
    </recommendedName>
    <alternativeName>
        <fullName evidence="8">Leucyl-tRNA synthetase</fullName>
    </alternativeName>
</protein>
<evidence type="ECO:0000259" key="12">
    <source>
        <dbReference type="Pfam" id="PF08264"/>
    </source>
</evidence>
<accession>A0A0M3HRM9</accession>
<dbReference type="GO" id="GO:0004823">
    <property type="term" value="F:leucine-tRNA ligase activity"/>
    <property type="evidence" value="ECO:0007669"/>
    <property type="project" value="UniProtKB-EC"/>
</dbReference>
<sequence length="888" mass="101039">MYNTNPIESGVSYGTKGSLRHKHACKNMLEVLQDSTITADLKHVERHWRDAVQQCRHRAKSSATKKYILSMFPYPSGNLHMGHMRVYTISDVIARYYRLSGFNVIHPMGWDAFGLPAENAAVERGVDPEEWTHSNIKTMREQLLKTGIIFDWDREILTCSPEYYRWTQWIFCRLYDHGLVYRSLAEANICTMMVKVNWDPVDCTVLAAEQIDENGRSWRSGAIAEKRKLKQWVVETPRYAKRLLEGLQKMPHWQEVAEIQANWIGKCDVWRFRLPLKTADGTLLDETFDLRIRQPHRLASAQALFIRGTHPLASPDAKLPYILKETAMNIVGGNKMHIICVPDEKSSPEEEYFLDARIASEKNDLDMTLARSFGVELKSSPTWSTLSDQDVVQIAEFGKYGGYETSERLLDWVVSRQRRWGTPIPVLLSDDAEHKYAVRVRDDELPVFASTVGHPQRIPCNRLPSGFGIPETDTLDTFFDSSWYYLRYLDPKNDKELIAADKVAQMPVDVYIGGIEHAAVHMFFARFISYFLNDIGVTKSVEPFDQLLPQGVVRGRTFLRTDNGKYVPEADVIQKESTFAEKSDGGEVIMQYEKMSKSKHNGVEPLLVLDRDGIDLTRLQLLSSAAPRAPVNWGDADTKGLKKWLNRVSWVVNEYVTQRSVSSPNCLEADSATEAHYREVYNYAVRNVSMLLEVLHLHNTAIARLIGLTNSLRKAEASLFGRSVEVERCVHALVIMMQVFTPHTAAELWSALCSVVAIDETKWRRTEAVTEQDWPSVDADADIDFVLKVLDLSCGRVAVPRQLIEGLSAEKVLKIASEGSHKWFLDGLAKAGHQPLKCELQRREGLHVTLTLHFGDSLKEEYVKKLLNEMAAHRVKTKKSRKIATVSN</sequence>
<dbReference type="Gene3D" id="1.10.730.10">
    <property type="entry name" value="Isoleucyl-tRNA Synthetase, Domain 1"/>
    <property type="match status" value="1"/>
</dbReference>
<evidence type="ECO:0000256" key="2">
    <source>
        <dbReference type="ARBA" id="ARBA00013164"/>
    </source>
</evidence>
<dbReference type="GO" id="GO:0005739">
    <property type="term" value="C:mitochondrion"/>
    <property type="evidence" value="ECO:0007669"/>
    <property type="project" value="TreeGrafter"/>
</dbReference>
<dbReference type="InterPro" id="IPR002300">
    <property type="entry name" value="aa-tRNA-synth_Ia"/>
</dbReference>
<evidence type="ECO:0000256" key="10">
    <source>
        <dbReference type="RuleBase" id="RU363035"/>
    </source>
</evidence>
<dbReference type="InterPro" id="IPR009080">
    <property type="entry name" value="tRNAsynth_Ia_anticodon-bd"/>
</dbReference>
<dbReference type="GO" id="GO:0032543">
    <property type="term" value="P:mitochondrial translation"/>
    <property type="evidence" value="ECO:0007669"/>
    <property type="project" value="TreeGrafter"/>
</dbReference>
<evidence type="ECO:0000313" key="13">
    <source>
        <dbReference type="Proteomes" id="UP000036681"/>
    </source>
</evidence>